<dbReference type="InterPro" id="IPR010111">
    <property type="entry name" value="Kynureninase"/>
</dbReference>
<comment type="pathway">
    <text evidence="5 6">Cofactor biosynthesis; NAD(+) biosynthesis; quinolinate from L-kynurenine: step 2/3.</text>
</comment>
<comment type="similarity">
    <text evidence="5 6">Belongs to the kynureninase family.</text>
</comment>
<evidence type="ECO:0000313" key="7">
    <source>
        <dbReference type="EMBL" id="KAK2068101.1"/>
    </source>
</evidence>
<comment type="catalytic activity">
    <reaction evidence="5 6">
        <text>L-kynurenine + H2O = anthranilate + L-alanine + H(+)</text>
        <dbReference type="Rhea" id="RHEA:16813"/>
        <dbReference type="ChEBI" id="CHEBI:15377"/>
        <dbReference type="ChEBI" id="CHEBI:15378"/>
        <dbReference type="ChEBI" id="CHEBI:16567"/>
        <dbReference type="ChEBI" id="CHEBI:57959"/>
        <dbReference type="ChEBI" id="CHEBI:57972"/>
        <dbReference type="EC" id="3.7.1.3"/>
    </reaction>
</comment>
<dbReference type="GO" id="GO:0097053">
    <property type="term" value="P:L-kynurenine catabolic process"/>
    <property type="evidence" value="ECO:0007669"/>
    <property type="project" value="UniProtKB-UniRule"/>
</dbReference>
<comment type="catalytic activity">
    <reaction evidence="6">
        <text>3-hydroxy-L-kynurenine + H2O = 3-hydroxyanthranilate + L-alanine + H(+)</text>
        <dbReference type="Rhea" id="RHEA:25143"/>
        <dbReference type="ChEBI" id="CHEBI:15377"/>
        <dbReference type="ChEBI" id="CHEBI:15378"/>
        <dbReference type="ChEBI" id="CHEBI:36559"/>
        <dbReference type="ChEBI" id="CHEBI:57972"/>
        <dbReference type="ChEBI" id="CHEBI:58125"/>
        <dbReference type="EC" id="3.7.1.3"/>
    </reaction>
</comment>
<dbReference type="PIRSF" id="PIRSF038800">
    <property type="entry name" value="KYNU"/>
    <property type="match status" value="1"/>
</dbReference>
<dbReference type="InterPro" id="IPR015422">
    <property type="entry name" value="PyrdxlP-dep_Trfase_small"/>
</dbReference>
<proteinExistence type="inferred from homology"/>
<dbReference type="InterPro" id="IPR015421">
    <property type="entry name" value="PyrdxlP-dep_Trfase_major"/>
</dbReference>
<dbReference type="AlphaFoldDB" id="A0AAD9MCM7"/>
<dbReference type="GO" id="GO:0005737">
    <property type="term" value="C:cytoplasm"/>
    <property type="evidence" value="ECO:0007669"/>
    <property type="project" value="UniProtKB-SubCell"/>
</dbReference>
<keyword evidence="1 5" id="KW-0963">Cytoplasm</keyword>
<dbReference type="Gene3D" id="3.40.640.10">
    <property type="entry name" value="Type I PLP-dependent aspartate aminotransferase-like (Major domain)"/>
    <property type="match status" value="1"/>
</dbReference>
<dbReference type="EC" id="3.7.1.3" evidence="5 6"/>
<dbReference type="EMBL" id="JAQQPM010000002">
    <property type="protein sequence ID" value="KAK2068101.1"/>
    <property type="molecule type" value="Genomic_DNA"/>
</dbReference>
<feature type="binding site" evidence="5">
    <location>
        <position position="159"/>
    </location>
    <ligand>
        <name>pyridoxal 5'-phosphate</name>
        <dbReference type="ChEBI" id="CHEBI:597326"/>
    </ligand>
</feature>
<name>A0AAD9MCM7_9PEZI</name>
<feature type="modified residue" description="N6-(pyridoxal phosphate)lysine" evidence="5">
    <location>
        <position position="300"/>
    </location>
</feature>
<reference evidence="7" key="1">
    <citation type="journal article" date="2023" name="Mol. Plant Microbe Interact.">
        <title>Elucidating the Obligate Nature and Biological Capacity of an Invasive Fungal Corn Pathogen.</title>
        <authorList>
            <person name="MacCready J.S."/>
            <person name="Roggenkamp E.M."/>
            <person name="Gdanetz K."/>
            <person name="Chilvers M.I."/>
        </authorList>
    </citation>
    <scope>NUCLEOTIDE SEQUENCE</scope>
    <source>
        <strain evidence="7">PM02</strain>
    </source>
</reference>
<dbReference type="GO" id="GO:0030170">
    <property type="term" value="F:pyridoxal phosphate binding"/>
    <property type="evidence" value="ECO:0007669"/>
    <property type="project" value="UniProtKB-UniRule"/>
</dbReference>
<evidence type="ECO:0000256" key="6">
    <source>
        <dbReference type="PIRNR" id="PIRNR038800"/>
    </source>
</evidence>
<comment type="caution">
    <text evidence="5">Lacks conserved residue(s) required for the propagation of feature annotation.</text>
</comment>
<dbReference type="Gene3D" id="3.90.1150.10">
    <property type="entry name" value="Aspartate Aminotransferase, domain 1"/>
    <property type="match status" value="1"/>
</dbReference>
<comment type="pathway">
    <text evidence="5 6">Amino-acid degradation; L-kynurenine degradation; L-alanine and anthranilate from L-kynurenine: step 1/1.</text>
</comment>
<gene>
    <name evidence="5" type="primary">BNA5</name>
    <name evidence="7" type="ORF">P8C59_002765</name>
</gene>
<dbReference type="FunFam" id="3.40.640.10:FF:000031">
    <property type="entry name" value="Kynureninase"/>
    <property type="match status" value="1"/>
</dbReference>
<feature type="binding site" evidence="5">
    <location>
        <position position="277"/>
    </location>
    <ligand>
        <name>pyridoxal 5'-phosphate</name>
        <dbReference type="ChEBI" id="CHEBI:597326"/>
    </ligand>
</feature>
<feature type="binding site" evidence="5">
    <location>
        <position position="364"/>
    </location>
    <ligand>
        <name>pyridoxal 5'-phosphate</name>
        <dbReference type="ChEBI" id="CHEBI:597326"/>
    </ligand>
</feature>
<dbReference type="Proteomes" id="UP001217918">
    <property type="component" value="Unassembled WGS sequence"/>
</dbReference>
<evidence type="ECO:0000256" key="2">
    <source>
        <dbReference type="ARBA" id="ARBA00022642"/>
    </source>
</evidence>
<dbReference type="HAMAP" id="MF_01970">
    <property type="entry name" value="Kynureninase"/>
    <property type="match status" value="1"/>
</dbReference>
<dbReference type="GO" id="GO:0030429">
    <property type="term" value="F:kynureninase activity"/>
    <property type="evidence" value="ECO:0007669"/>
    <property type="project" value="UniProtKB-UniRule"/>
</dbReference>
<dbReference type="Pfam" id="PF22580">
    <property type="entry name" value="KYNU_C"/>
    <property type="match status" value="1"/>
</dbReference>
<dbReference type="GO" id="GO:0034354">
    <property type="term" value="P:'de novo' NAD+ biosynthetic process from L-tryptophan"/>
    <property type="evidence" value="ECO:0007669"/>
    <property type="project" value="UniProtKB-UniRule"/>
</dbReference>
<comment type="caution">
    <text evidence="7">The sequence shown here is derived from an EMBL/GenBank/DDBJ whole genome shotgun (WGS) entry which is preliminary data.</text>
</comment>
<dbReference type="NCBIfam" id="TIGR01814">
    <property type="entry name" value="kynureninase"/>
    <property type="match status" value="1"/>
</dbReference>
<dbReference type="PANTHER" id="PTHR14084">
    <property type="entry name" value="KYNURENINASE"/>
    <property type="match status" value="1"/>
</dbReference>
<dbReference type="SUPFAM" id="SSF53383">
    <property type="entry name" value="PLP-dependent transferases"/>
    <property type="match status" value="1"/>
</dbReference>
<comment type="cofactor">
    <cofactor evidence="5 6">
        <name>pyridoxal 5'-phosphate</name>
        <dbReference type="ChEBI" id="CHEBI:597326"/>
    </cofactor>
</comment>
<comment type="subunit">
    <text evidence="5 6">Homodimer.</text>
</comment>
<dbReference type="GO" id="GO:0019805">
    <property type="term" value="P:quinolinate biosynthetic process"/>
    <property type="evidence" value="ECO:0007669"/>
    <property type="project" value="UniProtKB-UniRule"/>
</dbReference>
<evidence type="ECO:0000313" key="8">
    <source>
        <dbReference type="Proteomes" id="UP001217918"/>
    </source>
</evidence>
<keyword evidence="2 5" id="KW-0662">Pyridine nucleotide biosynthesis</keyword>
<evidence type="ECO:0000256" key="5">
    <source>
        <dbReference type="HAMAP-Rule" id="MF_03017"/>
    </source>
</evidence>
<comment type="function">
    <text evidence="5 6">Catalyzes the cleavage of L-kynurenine (L-Kyn) and L-3-hydroxykynurenine (L-3OHKyn) into anthranilic acid (AA) and 3-hydroxyanthranilic acid (3-OHAA), respectively.</text>
</comment>
<evidence type="ECO:0000256" key="3">
    <source>
        <dbReference type="ARBA" id="ARBA00022801"/>
    </source>
</evidence>
<feature type="binding site" evidence="5">
    <location>
        <position position="299"/>
    </location>
    <ligand>
        <name>pyridoxal 5'-phosphate</name>
        <dbReference type="ChEBI" id="CHEBI:597326"/>
    </ligand>
</feature>
<feature type="binding site" evidence="5">
    <location>
        <position position="274"/>
    </location>
    <ligand>
        <name>pyridoxal 5'-phosphate</name>
        <dbReference type="ChEBI" id="CHEBI:597326"/>
    </ligand>
</feature>
<keyword evidence="4 5" id="KW-0663">Pyridoxal phosphate</keyword>
<feature type="binding site" evidence="5">
    <location>
        <position position="158"/>
    </location>
    <ligand>
        <name>pyridoxal 5'-phosphate</name>
        <dbReference type="ChEBI" id="CHEBI:597326"/>
    </ligand>
</feature>
<dbReference type="InterPro" id="IPR015424">
    <property type="entry name" value="PyrdxlP-dep_Trfase"/>
</dbReference>
<dbReference type="PANTHER" id="PTHR14084:SF2">
    <property type="entry name" value="KYNURENINASE 2"/>
    <property type="match status" value="1"/>
</dbReference>
<feature type="binding site" evidence="5">
    <location>
        <begin position="186"/>
        <end position="189"/>
    </location>
    <ligand>
        <name>pyridoxal 5'-phosphate</name>
        <dbReference type="ChEBI" id="CHEBI:597326"/>
    </ligand>
</feature>
<accession>A0AAD9MCM7</accession>
<protein>
    <recommendedName>
        <fullName evidence="5 6">Kynureninase</fullName>
        <ecNumber evidence="5 6">3.7.1.3</ecNumber>
    </recommendedName>
    <alternativeName>
        <fullName evidence="5">Biosynthesis of nicotinic acid protein 5</fullName>
    </alternativeName>
    <alternativeName>
        <fullName evidence="5">L-kynurenine hydrolase</fullName>
    </alternativeName>
</protein>
<evidence type="ECO:0000256" key="1">
    <source>
        <dbReference type="ARBA" id="ARBA00022490"/>
    </source>
</evidence>
<comment type="subcellular location">
    <subcellularLocation>
        <location evidence="5 6">Cytoplasm</location>
    </subcellularLocation>
</comment>
<keyword evidence="3 5" id="KW-0378">Hydrolase</keyword>
<organism evidence="7 8">
    <name type="scientific">Phyllachora maydis</name>
    <dbReference type="NCBI Taxonomy" id="1825666"/>
    <lineage>
        <taxon>Eukaryota</taxon>
        <taxon>Fungi</taxon>
        <taxon>Dikarya</taxon>
        <taxon>Ascomycota</taxon>
        <taxon>Pezizomycotina</taxon>
        <taxon>Sordariomycetes</taxon>
        <taxon>Sordariomycetidae</taxon>
        <taxon>Phyllachorales</taxon>
        <taxon>Phyllachoraceae</taxon>
        <taxon>Phyllachora</taxon>
    </lineage>
</organism>
<evidence type="ECO:0000256" key="4">
    <source>
        <dbReference type="ARBA" id="ARBA00022898"/>
    </source>
</evidence>
<dbReference type="GO" id="GO:0043420">
    <property type="term" value="P:anthranilate metabolic process"/>
    <property type="evidence" value="ECO:0007669"/>
    <property type="project" value="UniProtKB-UniRule"/>
</dbReference>
<dbReference type="GO" id="GO:0019441">
    <property type="term" value="P:L-tryptophan catabolic process to kynurenine"/>
    <property type="evidence" value="ECO:0007669"/>
    <property type="project" value="TreeGrafter"/>
</dbReference>
<sequence>MDFASLVKVLRSGQTAEFPEDADSLEFARSLDAQDKLGHLRDQFILPTKGSLKKTALDGSIPGGGANLDAAHKAAADHDPSSPAIYLVGNSLGAQPKLVRSYLAAHLETWASIGVGGHFTDLDNSPLANWQDLAAACAAKSAPLVGASPDEVVMMNTLTANLHFMMASFYRPTARRHKIMLEWKPFPSDWYAIQSQVAWHGRDPDASMVELQPPDPSAPEYVPTAAVLAAIDAHADETALLLLPGIQYYSGQLFDMQAITAHAHARGIPAVGWDLAHAAGNVPLRLHEWDVDFAVWCTYKYLNAGPGTIAGAFVHARHGGVGAEGPGRFRPRLAGWYGGDKASRFEMARTFRPTPGAAGFQLSNPSGADLAGLAAALDVFAMTTVEDLRSKALVLTAYAEALLDGLLRAGAGRAADGTAAFRLITPRNPLERGAQLSVRLREGRLLERVGAALKKEGVVCDTRKPDVLRVAPVPMYCTFEDVCRFVHLFGAALTAGD</sequence>
<feature type="binding site" evidence="5">
    <location>
        <position position="336"/>
    </location>
    <ligand>
        <name>pyridoxal 5'-phosphate</name>
        <dbReference type="ChEBI" id="CHEBI:597326"/>
    </ligand>
</feature>
<keyword evidence="8" id="KW-1185">Reference proteome</keyword>